<reference evidence="4" key="1">
    <citation type="submission" date="2017-08" db="EMBL/GenBank/DDBJ databases">
        <authorList>
            <person name="Varghese N."/>
            <person name="Submissions S."/>
        </authorList>
    </citation>
    <scope>NUCLEOTIDE SEQUENCE [LARGE SCALE GENOMIC DNA]</scope>
    <source>
        <strain evidence="4">JC22</strain>
    </source>
</reference>
<dbReference type="EMBL" id="OBMQ01000008">
    <property type="protein sequence ID" value="SOC15359.1"/>
    <property type="molecule type" value="Genomic_DNA"/>
</dbReference>
<dbReference type="OrthoDB" id="1137593at2"/>
<name>A0A285T278_9BACL</name>
<evidence type="ECO:0000256" key="1">
    <source>
        <dbReference type="ARBA" id="ARBA00023015"/>
    </source>
</evidence>
<keyword evidence="2" id="KW-0804">Transcription</keyword>
<protein>
    <recommendedName>
        <fullName evidence="5">Regulatory LuxR family protein</fullName>
    </recommendedName>
</protein>
<evidence type="ECO:0008006" key="5">
    <source>
        <dbReference type="Google" id="ProtNLM"/>
    </source>
</evidence>
<dbReference type="RefSeq" id="WP_141396971.1">
    <property type="nucleotide sequence ID" value="NZ_OBMQ01000008.1"/>
</dbReference>
<evidence type="ECO:0000256" key="2">
    <source>
        <dbReference type="ARBA" id="ARBA00023163"/>
    </source>
</evidence>
<accession>A0A285T278</accession>
<keyword evidence="1" id="KW-0805">Transcription regulation</keyword>
<evidence type="ECO:0000313" key="4">
    <source>
        <dbReference type="Proteomes" id="UP000219636"/>
    </source>
</evidence>
<organism evidence="3 4">
    <name type="scientific">Ureibacillus xyleni</name>
    <dbReference type="NCBI Taxonomy" id="614648"/>
    <lineage>
        <taxon>Bacteria</taxon>
        <taxon>Bacillati</taxon>
        <taxon>Bacillota</taxon>
        <taxon>Bacilli</taxon>
        <taxon>Bacillales</taxon>
        <taxon>Caryophanaceae</taxon>
        <taxon>Ureibacillus</taxon>
    </lineage>
</organism>
<keyword evidence="4" id="KW-1185">Reference proteome</keyword>
<gene>
    <name evidence="3" type="ORF">SAMN05880501_10878</name>
</gene>
<proteinExistence type="predicted"/>
<evidence type="ECO:0000313" key="3">
    <source>
        <dbReference type="EMBL" id="SOC15359.1"/>
    </source>
</evidence>
<dbReference type="GO" id="GO:0003677">
    <property type="term" value="F:DNA binding"/>
    <property type="evidence" value="ECO:0007669"/>
    <property type="project" value="InterPro"/>
</dbReference>
<dbReference type="GO" id="GO:0006355">
    <property type="term" value="P:regulation of DNA-templated transcription"/>
    <property type="evidence" value="ECO:0007669"/>
    <property type="project" value="InterPro"/>
</dbReference>
<dbReference type="SUPFAM" id="SSF46894">
    <property type="entry name" value="C-terminal effector domain of the bipartite response regulators"/>
    <property type="match status" value="1"/>
</dbReference>
<dbReference type="Proteomes" id="UP000219636">
    <property type="component" value="Unassembled WGS sequence"/>
</dbReference>
<dbReference type="InterPro" id="IPR016032">
    <property type="entry name" value="Sig_transdc_resp-reg_C-effctor"/>
</dbReference>
<sequence length="48" mass="5653">MNLQMLNLSQGTIRVYIFTRYSKIGVTSRVQVLLFAQQNPHILNRIYL</sequence>
<dbReference type="AlphaFoldDB" id="A0A285T278"/>